<dbReference type="EMBL" id="JAVHUY010000023">
    <property type="protein sequence ID" value="MDQ7907590.1"/>
    <property type="molecule type" value="Genomic_DNA"/>
</dbReference>
<sequence length="266" mass="27819">MWTTTLQARNLVTSRLFNPRTAAAAAAAAAAAVAGSAALWMVLSWPYPRPSGTQRWQVVLAGLLVGTTTSIVGGGLAGAVASGNRTALRWWGRAGRTLPVVAMVTLVLAMMAACGSRSRPGDGVPRLADSLLVSDAPSGSATQSYPAMANLIKPKQGGDRHARGAALVWRTHVLTAAHCVTDQAGTVEDHTGMQVRIRSAQWRTGGLATTVAAVEVFGAWRGDALHWPDRSATLALLRLAATVRPGGVWSWSVGGLAPPRHKEDPR</sequence>
<accession>A0ABU0ZKM6</accession>
<evidence type="ECO:0000313" key="4">
    <source>
        <dbReference type="Proteomes" id="UP001230908"/>
    </source>
</evidence>
<evidence type="ECO:0000313" key="3">
    <source>
        <dbReference type="EMBL" id="MDQ7907590.1"/>
    </source>
</evidence>
<dbReference type="InterPro" id="IPR001254">
    <property type="entry name" value="Trypsin_dom"/>
</dbReference>
<feature type="transmembrane region" description="Helical" evidence="1">
    <location>
        <begin position="55"/>
        <end position="82"/>
    </location>
</feature>
<comment type="caution">
    <text evidence="3">The sequence shown here is derived from an EMBL/GenBank/DDBJ whole genome shotgun (WGS) entry which is preliminary data.</text>
</comment>
<feature type="transmembrane region" description="Helical" evidence="1">
    <location>
        <begin position="21"/>
        <end position="43"/>
    </location>
</feature>
<feature type="transmembrane region" description="Helical" evidence="1">
    <location>
        <begin position="94"/>
        <end position="113"/>
    </location>
</feature>
<dbReference type="Proteomes" id="UP001230908">
    <property type="component" value="Unassembled WGS sequence"/>
</dbReference>
<keyword evidence="4" id="KW-1185">Reference proteome</keyword>
<keyword evidence="1" id="KW-0472">Membrane</keyword>
<evidence type="ECO:0000259" key="2">
    <source>
        <dbReference type="Pfam" id="PF00089"/>
    </source>
</evidence>
<gene>
    <name evidence="3" type="ORF">RB614_24010</name>
</gene>
<evidence type="ECO:0000256" key="1">
    <source>
        <dbReference type="SAM" id="Phobius"/>
    </source>
</evidence>
<feature type="domain" description="Peptidase S1" evidence="2">
    <location>
        <begin position="142"/>
        <end position="243"/>
    </location>
</feature>
<dbReference type="RefSeq" id="WP_308714867.1">
    <property type="nucleotide sequence ID" value="NZ_JAVHUY010000023.1"/>
</dbReference>
<keyword evidence="3" id="KW-0378">Hydrolase</keyword>
<dbReference type="Gene3D" id="2.40.10.10">
    <property type="entry name" value="Trypsin-like serine proteases"/>
    <property type="match status" value="1"/>
</dbReference>
<dbReference type="InterPro" id="IPR009003">
    <property type="entry name" value="Peptidase_S1_PA"/>
</dbReference>
<dbReference type="Pfam" id="PF00089">
    <property type="entry name" value="Trypsin"/>
    <property type="match status" value="1"/>
</dbReference>
<proteinExistence type="predicted"/>
<dbReference type="GO" id="GO:0016787">
    <property type="term" value="F:hydrolase activity"/>
    <property type="evidence" value="ECO:0007669"/>
    <property type="project" value="UniProtKB-KW"/>
</dbReference>
<keyword evidence="1" id="KW-1133">Transmembrane helix</keyword>
<keyword evidence="1" id="KW-0812">Transmembrane</keyword>
<dbReference type="EC" id="3.4.21.-" evidence="3"/>
<dbReference type="InterPro" id="IPR043504">
    <property type="entry name" value="Peptidase_S1_PA_chymotrypsin"/>
</dbReference>
<protein>
    <submittedName>
        <fullName evidence="3">Trypsin-like serine protease</fullName>
        <ecNumber evidence="3">3.4.21.-</ecNumber>
    </submittedName>
</protein>
<organism evidence="3 4">
    <name type="scientific">Phytohabitans maris</name>
    <dbReference type="NCBI Taxonomy" id="3071409"/>
    <lineage>
        <taxon>Bacteria</taxon>
        <taxon>Bacillati</taxon>
        <taxon>Actinomycetota</taxon>
        <taxon>Actinomycetes</taxon>
        <taxon>Micromonosporales</taxon>
        <taxon>Micromonosporaceae</taxon>
    </lineage>
</organism>
<name>A0ABU0ZKM6_9ACTN</name>
<reference evidence="3 4" key="1">
    <citation type="submission" date="2023-08" db="EMBL/GenBank/DDBJ databases">
        <title>Phytohabitans sansha sp. nov., isolated from marine sediment.</title>
        <authorList>
            <person name="Zhao Y."/>
            <person name="Yi K."/>
        </authorList>
    </citation>
    <scope>NUCLEOTIDE SEQUENCE [LARGE SCALE GENOMIC DNA]</scope>
    <source>
        <strain evidence="3 4">ZYX-F-186</strain>
    </source>
</reference>
<dbReference type="SUPFAM" id="SSF50494">
    <property type="entry name" value="Trypsin-like serine proteases"/>
    <property type="match status" value="1"/>
</dbReference>